<evidence type="ECO:0000313" key="2">
    <source>
        <dbReference type="EMBL" id="CAA3027884.1"/>
    </source>
</evidence>
<dbReference type="OrthoDB" id="1908944at2759"/>
<organism evidence="2 3">
    <name type="scientific">Olea europaea subsp. europaea</name>
    <dbReference type="NCBI Taxonomy" id="158383"/>
    <lineage>
        <taxon>Eukaryota</taxon>
        <taxon>Viridiplantae</taxon>
        <taxon>Streptophyta</taxon>
        <taxon>Embryophyta</taxon>
        <taxon>Tracheophyta</taxon>
        <taxon>Spermatophyta</taxon>
        <taxon>Magnoliopsida</taxon>
        <taxon>eudicotyledons</taxon>
        <taxon>Gunneridae</taxon>
        <taxon>Pentapetalae</taxon>
        <taxon>asterids</taxon>
        <taxon>lamiids</taxon>
        <taxon>Lamiales</taxon>
        <taxon>Oleaceae</taxon>
        <taxon>Oleeae</taxon>
        <taxon>Olea</taxon>
    </lineage>
</organism>
<comment type="caution">
    <text evidence="2">The sequence shown here is derived from an EMBL/GenBank/DDBJ whole genome shotgun (WGS) entry which is preliminary data.</text>
</comment>
<dbReference type="PANTHER" id="PTHR46872">
    <property type="entry name" value="DNA BINDING PROTEIN"/>
    <property type="match status" value="1"/>
</dbReference>
<protein>
    <recommendedName>
        <fullName evidence="4">Myb-like domain-containing protein</fullName>
    </recommendedName>
</protein>
<evidence type="ECO:0000313" key="3">
    <source>
        <dbReference type="Proteomes" id="UP000594638"/>
    </source>
</evidence>
<dbReference type="InterPro" id="IPR001005">
    <property type="entry name" value="SANT/Myb"/>
</dbReference>
<accession>A0A8S0V8B5</accession>
<dbReference type="PANTHER" id="PTHR46872:SF5">
    <property type="entry name" value="MYB-LIKE DOMAIN-CONTAINING PROTEIN"/>
    <property type="match status" value="1"/>
</dbReference>
<evidence type="ECO:0008006" key="4">
    <source>
        <dbReference type="Google" id="ProtNLM"/>
    </source>
</evidence>
<proteinExistence type="predicted"/>
<evidence type="ECO:0000256" key="1">
    <source>
        <dbReference type="SAM" id="MobiDB-lite"/>
    </source>
</evidence>
<keyword evidence="3" id="KW-1185">Reference proteome</keyword>
<dbReference type="Gramene" id="OE9A063926T1">
    <property type="protein sequence ID" value="OE9A063926C1"/>
    <property type="gene ID" value="OE9A063926"/>
</dbReference>
<name>A0A8S0V8B5_OLEEU</name>
<dbReference type="Proteomes" id="UP000594638">
    <property type="component" value="Unassembled WGS sequence"/>
</dbReference>
<dbReference type="EMBL" id="CACTIH010009226">
    <property type="protein sequence ID" value="CAA3027884.1"/>
    <property type="molecule type" value="Genomic_DNA"/>
</dbReference>
<dbReference type="Gramene" id="OE9A063926T2">
    <property type="protein sequence ID" value="OE9A063926C2"/>
    <property type="gene ID" value="OE9A063926"/>
</dbReference>
<dbReference type="AlphaFoldDB" id="A0A8S0V8B5"/>
<reference evidence="2 3" key="1">
    <citation type="submission" date="2019-12" db="EMBL/GenBank/DDBJ databases">
        <authorList>
            <person name="Alioto T."/>
            <person name="Alioto T."/>
            <person name="Gomez Garrido J."/>
        </authorList>
    </citation>
    <scope>NUCLEOTIDE SEQUENCE [LARGE SCALE GENOMIC DNA]</scope>
</reference>
<dbReference type="CDD" id="cd00167">
    <property type="entry name" value="SANT"/>
    <property type="match status" value="1"/>
</dbReference>
<feature type="region of interest" description="Disordered" evidence="1">
    <location>
        <begin position="342"/>
        <end position="377"/>
    </location>
</feature>
<sequence>MGVKRVFDEEDFQELSFKQAKRVDCEDKLAQFAENFPHYVTSPNIDLQGDRRNFCKLRLDEGLENDCIDPAFNVADKDLETSVPLSWITSSSGDDSAGFEDTSCWSRLPENFDFLDRTRGSYQFEDGYSSLFIDFPMKKVPIGLTHQADLPPWDPNVTRKDCSGFNCFAESEQKFLGICIIPMPDLNTSTYNDVEVGHGRRDCDCLDEGSIRCVQQHVNEAQEKLRETFGDKNFMELGFYEMGEYVAHKWTKEEELLYHEVIYSNPVSLGKRFWKHLAVVFPSRTKKEIICYYFNVFILRRRSVQNRSKLLEIDSDDDEWQGTYGGFGRLEGEEEESIVESIDDQDIHIDNLDDSSSQNEDEDEDNDRNSDGNDDVGQRYAIEMDDDASQMSRLETDKLHDGFRFDYEPYHLDGIPSKTEGDLDVEELFSRSSKTQSQMTDFMGSVGLGRVRQDSRNRSDHRKFSSELAPWSESNDCFDFGFVTELCDANVWNDTYSTGLMKSVDLLPTSNMIEEIFGPHDAWKSKSNNEKMH</sequence>
<gene>
    <name evidence="2" type="ORF">OLEA9_A063926</name>
</gene>